<feature type="domain" description="Thiolase N-terminal" evidence="6">
    <location>
        <begin position="5"/>
        <end position="268"/>
    </location>
</feature>
<dbReference type="PANTHER" id="PTHR43365">
    <property type="entry name" value="BLR7806 PROTEIN"/>
    <property type="match status" value="1"/>
</dbReference>
<keyword evidence="2 5" id="KW-0808">Transferase</keyword>
<organism evidence="8 9">
    <name type="scientific">Povalibacter uvarum</name>
    <dbReference type="NCBI Taxonomy" id="732238"/>
    <lineage>
        <taxon>Bacteria</taxon>
        <taxon>Pseudomonadati</taxon>
        <taxon>Pseudomonadota</taxon>
        <taxon>Gammaproteobacteria</taxon>
        <taxon>Steroidobacterales</taxon>
        <taxon>Steroidobacteraceae</taxon>
        <taxon>Povalibacter</taxon>
    </lineage>
</organism>
<evidence type="ECO:0000256" key="4">
    <source>
        <dbReference type="PIRSR" id="PIRSR000429-1"/>
    </source>
</evidence>
<keyword evidence="3 5" id="KW-0012">Acyltransferase</keyword>
<reference evidence="8 9" key="1">
    <citation type="submission" date="2020-08" db="EMBL/GenBank/DDBJ databases">
        <title>Genomic Encyclopedia of Type Strains, Phase IV (KMG-IV): sequencing the most valuable type-strain genomes for metagenomic binning, comparative biology and taxonomic classification.</title>
        <authorList>
            <person name="Goeker M."/>
        </authorList>
    </citation>
    <scope>NUCLEOTIDE SEQUENCE [LARGE SCALE GENOMIC DNA]</scope>
    <source>
        <strain evidence="8 9">DSM 26723</strain>
    </source>
</reference>
<dbReference type="Proteomes" id="UP000588068">
    <property type="component" value="Unassembled WGS sequence"/>
</dbReference>
<keyword evidence="9" id="KW-1185">Reference proteome</keyword>
<evidence type="ECO:0000256" key="5">
    <source>
        <dbReference type="RuleBase" id="RU003557"/>
    </source>
</evidence>
<proteinExistence type="inferred from homology"/>
<evidence type="ECO:0000256" key="1">
    <source>
        <dbReference type="ARBA" id="ARBA00010982"/>
    </source>
</evidence>
<dbReference type="EMBL" id="JACHHZ010000005">
    <property type="protein sequence ID" value="MBB6095403.1"/>
    <property type="molecule type" value="Genomic_DNA"/>
</dbReference>
<dbReference type="EC" id="2.3.1.9" evidence="8"/>
<feature type="active site" description="Proton acceptor" evidence="4">
    <location>
        <position position="385"/>
    </location>
</feature>
<feature type="active site" description="Proton acceptor" evidence="4">
    <location>
        <position position="355"/>
    </location>
</feature>
<feature type="domain" description="Thiolase C-terminal" evidence="7">
    <location>
        <begin position="277"/>
        <end position="398"/>
    </location>
</feature>
<comment type="caution">
    <text evidence="8">The sequence shown here is derived from an EMBL/GenBank/DDBJ whole genome shotgun (WGS) entry which is preliminary data.</text>
</comment>
<dbReference type="RefSeq" id="WP_184334779.1">
    <property type="nucleotide sequence ID" value="NZ_JACHHZ010000005.1"/>
</dbReference>
<evidence type="ECO:0000313" key="8">
    <source>
        <dbReference type="EMBL" id="MBB6095403.1"/>
    </source>
</evidence>
<dbReference type="InterPro" id="IPR016039">
    <property type="entry name" value="Thiolase-like"/>
</dbReference>
<evidence type="ECO:0000256" key="2">
    <source>
        <dbReference type="ARBA" id="ARBA00022679"/>
    </source>
</evidence>
<dbReference type="SUPFAM" id="SSF53901">
    <property type="entry name" value="Thiolase-like"/>
    <property type="match status" value="2"/>
</dbReference>
<dbReference type="InterPro" id="IPR020617">
    <property type="entry name" value="Thiolase_C"/>
</dbReference>
<evidence type="ECO:0000259" key="7">
    <source>
        <dbReference type="Pfam" id="PF02803"/>
    </source>
</evidence>
<dbReference type="GO" id="GO:0003985">
    <property type="term" value="F:acetyl-CoA C-acetyltransferase activity"/>
    <property type="evidence" value="ECO:0007669"/>
    <property type="project" value="UniProtKB-EC"/>
</dbReference>
<dbReference type="PIRSF" id="PIRSF000429">
    <property type="entry name" value="Ac-CoA_Ac_transf"/>
    <property type="match status" value="1"/>
</dbReference>
<dbReference type="PROSITE" id="PS00737">
    <property type="entry name" value="THIOLASE_2"/>
    <property type="match status" value="1"/>
</dbReference>
<dbReference type="PANTHER" id="PTHR43365:SF1">
    <property type="entry name" value="ACETYL-COA C-ACYLTRANSFERASE"/>
    <property type="match status" value="1"/>
</dbReference>
<dbReference type="InterPro" id="IPR020616">
    <property type="entry name" value="Thiolase_N"/>
</dbReference>
<sequence length="399" mass="41797">MSEAFIVAAVRTAGARKGGRLSGWHPADLAGQVLNSLVDRAQAPPGAVEDVIMGCVGQVGEQGFNIARSAVLASRLPESVPGTSVDRQCGSSQQAIHFAAQAVMSGTMDIVIAAGVESMTRVPMGLSVALPQKNGFGFYVGPAMAARYPNVEFSQFIGAEMMAKKYDLTKDALDEYALHSHQLGAAAVRSGVFRDEILPLEVRRVSAGGNAAPPDVPGEIHDTDEGVRFDASLEGIRNVKLIAEGGRVTAATASQICDGAAGVLIANERGLKRLGAKPLARIHHMTMLGHDPVIMLEAPLPATQTALRKSGLSINDIDLFEVNEAFAPVPLAWIKATGADPKRLNVHGGAIALGHPLGASGAKLMTTLVYSLRTHGKRYGLQTMCEGGGMANVTVVERI</sequence>
<dbReference type="CDD" id="cd00751">
    <property type="entry name" value="thiolase"/>
    <property type="match status" value="1"/>
</dbReference>
<dbReference type="InterPro" id="IPR002155">
    <property type="entry name" value="Thiolase"/>
</dbReference>
<dbReference type="InterPro" id="IPR020613">
    <property type="entry name" value="Thiolase_CS"/>
</dbReference>
<gene>
    <name evidence="8" type="ORF">HNQ60_004293</name>
</gene>
<feature type="active site" description="Acyl-thioester intermediate" evidence="4">
    <location>
        <position position="89"/>
    </location>
</feature>
<dbReference type="Pfam" id="PF00108">
    <property type="entry name" value="Thiolase_N"/>
    <property type="match status" value="1"/>
</dbReference>
<comment type="similarity">
    <text evidence="1 5">Belongs to the thiolase-like superfamily. Thiolase family.</text>
</comment>
<dbReference type="NCBIfam" id="NF005077">
    <property type="entry name" value="PRK06504.1"/>
    <property type="match status" value="1"/>
</dbReference>
<dbReference type="Gene3D" id="3.40.47.10">
    <property type="match status" value="2"/>
</dbReference>
<protein>
    <submittedName>
        <fullName evidence="8">Acetyl-CoA C-acetyltransferase</fullName>
        <ecNumber evidence="8">2.3.1.9</ecNumber>
    </submittedName>
</protein>
<dbReference type="AlphaFoldDB" id="A0A841HRL5"/>
<evidence type="ECO:0000256" key="3">
    <source>
        <dbReference type="ARBA" id="ARBA00023315"/>
    </source>
</evidence>
<dbReference type="Pfam" id="PF02803">
    <property type="entry name" value="Thiolase_C"/>
    <property type="match status" value="1"/>
</dbReference>
<dbReference type="NCBIfam" id="TIGR01930">
    <property type="entry name" value="AcCoA-C-Actrans"/>
    <property type="match status" value="1"/>
</dbReference>
<evidence type="ECO:0000313" key="9">
    <source>
        <dbReference type="Proteomes" id="UP000588068"/>
    </source>
</evidence>
<accession>A0A841HRL5</accession>
<evidence type="ECO:0000259" key="6">
    <source>
        <dbReference type="Pfam" id="PF00108"/>
    </source>
</evidence>
<name>A0A841HRL5_9GAMM</name>